<reference evidence="3" key="1">
    <citation type="submission" date="2021-02" db="EMBL/GenBank/DDBJ databases">
        <title>Genome analysis of blister spot of apple pathogen from New York area.</title>
        <authorList>
            <person name="Kandel P."/>
            <person name="Hockett K.L."/>
            <person name="Santander R."/>
            <person name="Acimovic S."/>
        </authorList>
    </citation>
    <scope>NUCLEOTIDE SEQUENCE</scope>
    <source>
        <strain evidence="3">PSP1</strain>
    </source>
</reference>
<sequence length="359" mass="41470">MIKIVFLSSNLTKIAHFEYLLREQPILLMPPPNYGKPYDEPRIEDRDTLLKQSIQSANLRLAKTLSGNDEGRQPAFFTDTESEAENTNENTSLLARFVSRHQHKIFFIEDTSIAIEALSTEREFPGVDVKYWMRETSFSDLDNRLKTLGNNRKVIVRSDIVLYLPPNLRSAPDETYRIFVGKSEGTIVDTEVPFETNKLYPWLDNKTFNKWFVPKGAKKPISQLSLNSSLKYDFRNLALQQLIEFLKEKDLLETKHLYDKPLQGELFPRRNYIICGATCAGKTVLATALARLHAYRHIEASDFMRCALYTRHGYASTMKIQDFARETLKKVSRFGKIPQHLSPSLPDETDDLRRCRVRG</sequence>
<keyword evidence="2" id="KW-0546">Nucleotide metabolism</keyword>
<proteinExistence type="predicted"/>
<comment type="caution">
    <text evidence="3">The sequence shown here is derived from an EMBL/GenBank/DDBJ whole genome shotgun (WGS) entry which is preliminary data.</text>
</comment>
<evidence type="ECO:0000313" key="3">
    <source>
        <dbReference type="EMBL" id="MDH4622147.1"/>
    </source>
</evidence>
<gene>
    <name evidence="3" type="ORF">JW322_10265</name>
</gene>
<dbReference type="GO" id="GO:0009117">
    <property type="term" value="P:nucleotide metabolic process"/>
    <property type="evidence" value="ECO:0007669"/>
    <property type="project" value="UniProtKB-KW"/>
</dbReference>
<dbReference type="Gene3D" id="3.90.950.10">
    <property type="match status" value="1"/>
</dbReference>
<protein>
    <submittedName>
        <fullName evidence="3">Non-canonical purine NTP pyrophosphatase</fullName>
    </submittedName>
</protein>
<evidence type="ECO:0000256" key="1">
    <source>
        <dbReference type="ARBA" id="ARBA00022801"/>
    </source>
</evidence>
<dbReference type="GO" id="GO:0047429">
    <property type="term" value="F:nucleoside triphosphate diphosphatase activity"/>
    <property type="evidence" value="ECO:0007669"/>
    <property type="project" value="InterPro"/>
</dbReference>
<dbReference type="Pfam" id="PF01725">
    <property type="entry name" value="Ham1p_like"/>
    <property type="match status" value="1"/>
</dbReference>
<dbReference type="InterPro" id="IPR027417">
    <property type="entry name" value="P-loop_NTPase"/>
</dbReference>
<dbReference type="EMBL" id="JAFFRZ010000001">
    <property type="protein sequence ID" value="MDH4622147.1"/>
    <property type="molecule type" value="Genomic_DNA"/>
</dbReference>
<dbReference type="Proteomes" id="UP001162155">
    <property type="component" value="Unassembled WGS sequence"/>
</dbReference>
<keyword evidence="1" id="KW-0378">Hydrolase</keyword>
<evidence type="ECO:0000313" key="4">
    <source>
        <dbReference type="Proteomes" id="UP001162155"/>
    </source>
</evidence>
<organism evidence="3 4">
    <name type="scientific">Pseudomonas syringae pv. papulans</name>
    <dbReference type="NCBI Taxonomy" id="83963"/>
    <lineage>
        <taxon>Bacteria</taxon>
        <taxon>Pseudomonadati</taxon>
        <taxon>Pseudomonadota</taxon>
        <taxon>Gammaproteobacteria</taxon>
        <taxon>Pseudomonadales</taxon>
        <taxon>Pseudomonadaceae</taxon>
        <taxon>Pseudomonas</taxon>
        <taxon>Pseudomonas syringae</taxon>
    </lineage>
</organism>
<dbReference type="RefSeq" id="WP_080437207.1">
    <property type="nucleotide sequence ID" value="NZ_JAFFRZ010000001.1"/>
</dbReference>
<dbReference type="InterPro" id="IPR002637">
    <property type="entry name" value="RdgB/HAM1"/>
</dbReference>
<evidence type="ECO:0000256" key="2">
    <source>
        <dbReference type="ARBA" id="ARBA00023080"/>
    </source>
</evidence>
<dbReference type="GO" id="GO:0009143">
    <property type="term" value="P:nucleoside triphosphate catabolic process"/>
    <property type="evidence" value="ECO:0007669"/>
    <property type="project" value="InterPro"/>
</dbReference>
<dbReference type="AlphaFoldDB" id="A0AA43DTK4"/>
<dbReference type="SUPFAM" id="SSF52540">
    <property type="entry name" value="P-loop containing nucleoside triphosphate hydrolases"/>
    <property type="match status" value="1"/>
</dbReference>
<dbReference type="SUPFAM" id="SSF52972">
    <property type="entry name" value="ITPase-like"/>
    <property type="match status" value="1"/>
</dbReference>
<name>A0AA43DTK4_PSESX</name>
<dbReference type="InterPro" id="IPR029001">
    <property type="entry name" value="ITPase-like_fam"/>
</dbReference>
<accession>A0AA43DTK4</accession>